<keyword evidence="2" id="KW-1185">Reference proteome</keyword>
<dbReference type="RefSeq" id="WP_400882368.1">
    <property type="nucleotide sequence ID" value="NZ_JBIWXY010000002.1"/>
</dbReference>
<sequence>MDVPVLFLVFKRPETTRQVFAAIKAARPQRLYIAADGPRHSKADEAELVDEVRRIATAVDWPCEVHTLFRESNLGCRRAVSGAIDWFFEHEEAGIILEDDCLPDLSWFEFAGQLLSTYKHDTRVMCISACHFHGVAHTPEASYFFSRYNHCWGWASWRRAWQLYDRDMQHWPSLRNTDWLLGIGGDPFFQKHWTHMFDLAYEDIQIDSWATRWTFSCWIHNALTVLPSKNLVQNIGLDGSGTHTNHDGNGILSPALESMTFPLKHPDIMVCDVAADRWEDRYIFNIKLDASFPYRLLSGSHDTTTHHASCVEFAMHKIQDFQLSLSNTPVFLLAPLSKDGMLLGKAITKICDTLIAAIDDRYQANTIFGVSRWTSQQFLANVQHYPGAIAIDFSSSTTGRVWAKNLCNQAGIKRIPLFKDYSHA</sequence>
<reference evidence="1 2" key="1">
    <citation type="submission" date="2024-11" db="EMBL/GenBank/DDBJ databases">
        <authorList>
            <person name="Kaparullina E.N."/>
            <person name="Delegan Y.A."/>
            <person name="Doronina N.V."/>
        </authorList>
    </citation>
    <scope>NUCLEOTIDE SEQUENCE [LARGE SCALE GENOMIC DNA]</scope>
    <source>
        <strain evidence="1 2">7sh_L</strain>
    </source>
</reference>
<dbReference type="Gene3D" id="3.40.50.720">
    <property type="entry name" value="NAD(P)-binding Rossmann-like Domain"/>
    <property type="match status" value="1"/>
</dbReference>
<evidence type="ECO:0000313" key="2">
    <source>
        <dbReference type="Proteomes" id="UP001617669"/>
    </source>
</evidence>
<dbReference type="Proteomes" id="UP001617669">
    <property type="component" value="Unassembled WGS sequence"/>
</dbReference>
<dbReference type="InterPro" id="IPR029044">
    <property type="entry name" value="Nucleotide-diphossugar_trans"/>
</dbReference>
<gene>
    <name evidence="1" type="ORF">ACIKP9_10435</name>
</gene>
<organism evidence="1 2">
    <name type="scientific">Methylobacillus methanolivorans</name>
    <dbReference type="NCBI Taxonomy" id="1848927"/>
    <lineage>
        <taxon>Bacteria</taxon>
        <taxon>Pseudomonadati</taxon>
        <taxon>Pseudomonadota</taxon>
        <taxon>Betaproteobacteria</taxon>
        <taxon>Nitrosomonadales</taxon>
        <taxon>Methylophilaceae</taxon>
        <taxon>Methylobacillus</taxon>
    </lineage>
</organism>
<evidence type="ECO:0000313" key="1">
    <source>
        <dbReference type="EMBL" id="MFJ5446643.1"/>
    </source>
</evidence>
<evidence type="ECO:0008006" key="3">
    <source>
        <dbReference type="Google" id="ProtNLM"/>
    </source>
</evidence>
<name>A0ABW8GNY6_9PROT</name>
<dbReference type="EMBL" id="JBIWXY010000002">
    <property type="protein sequence ID" value="MFJ5446643.1"/>
    <property type="molecule type" value="Genomic_DNA"/>
</dbReference>
<accession>A0ABW8GNY6</accession>
<proteinExistence type="predicted"/>
<comment type="caution">
    <text evidence="1">The sequence shown here is derived from an EMBL/GenBank/DDBJ whole genome shotgun (WGS) entry which is preliminary data.</text>
</comment>
<dbReference type="SUPFAM" id="SSF53448">
    <property type="entry name" value="Nucleotide-diphospho-sugar transferases"/>
    <property type="match status" value="1"/>
</dbReference>
<protein>
    <recommendedName>
        <fullName evidence="3">Hemolytic protein HlpA-like protein</fullName>
    </recommendedName>
</protein>
<dbReference type="Gene3D" id="3.90.550.10">
    <property type="entry name" value="Spore Coat Polysaccharide Biosynthesis Protein SpsA, Chain A"/>
    <property type="match status" value="1"/>
</dbReference>